<protein>
    <submittedName>
        <fullName evidence="1">Uncharacterized protein</fullName>
    </submittedName>
</protein>
<accession>A0A4Y2WGV7</accession>
<organism evidence="1 2">
    <name type="scientific">Araneus ventricosus</name>
    <name type="common">Orbweaver spider</name>
    <name type="synonym">Epeira ventricosa</name>
    <dbReference type="NCBI Taxonomy" id="182803"/>
    <lineage>
        <taxon>Eukaryota</taxon>
        <taxon>Metazoa</taxon>
        <taxon>Ecdysozoa</taxon>
        <taxon>Arthropoda</taxon>
        <taxon>Chelicerata</taxon>
        <taxon>Arachnida</taxon>
        <taxon>Araneae</taxon>
        <taxon>Araneomorphae</taxon>
        <taxon>Entelegynae</taxon>
        <taxon>Araneoidea</taxon>
        <taxon>Araneidae</taxon>
        <taxon>Araneus</taxon>
    </lineage>
</organism>
<dbReference type="AlphaFoldDB" id="A0A4Y2WGV7"/>
<sequence length="107" mass="12215">MLRRMVVLSNNTLYPTLLRLPCDYPLFGPSCNFSASPEIKLCIILWKICSIISLRPSSLKVQLLPCWDICLTNECDYLDTMAFQHIVEKCLTVGVWCKQSNTQDNGE</sequence>
<keyword evidence="2" id="KW-1185">Reference proteome</keyword>
<reference evidence="1 2" key="1">
    <citation type="journal article" date="2019" name="Sci. Rep.">
        <title>Orb-weaving spider Araneus ventricosus genome elucidates the spidroin gene catalogue.</title>
        <authorList>
            <person name="Kono N."/>
            <person name="Nakamura H."/>
            <person name="Ohtoshi R."/>
            <person name="Moran D.A.P."/>
            <person name="Shinohara A."/>
            <person name="Yoshida Y."/>
            <person name="Fujiwara M."/>
            <person name="Mori M."/>
            <person name="Tomita M."/>
            <person name="Arakawa K."/>
        </authorList>
    </citation>
    <scope>NUCLEOTIDE SEQUENCE [LARGE SCALE GENOMIC DNA]</scope>
</reference>
<dbReference type="EMBL" id="BGPR01060586">
    <property type="protein sequence ID" value="GBO36419.1"/>
    <property type="molecule type" value="Genomic_DNA"/>
</dbReference>
<name>A0A4Y2WGV7_ARAVE</name>
<evidence type="ECO:0000313" key="2">
    <source>
        <dbReference type="Proteomes" id="UP000499080"/>
    </source>
</evidence>
<proteinExistence type="predicted"/>
<evidence type="ECO:0000313" key="1">
    <source>
        <dbReference type="EMBL" id="GBO36419.1"/>
    </source>
</evidence>
<comment type="caution">
    <text evidence="1">The sequence shown here is derived from an EMBL/GenBank/DDBJ whole genome shotgun (WGS) entry which is preliminary data.</text>
</comment>
<gene>
    <name evidence="1" type="ORF">AVEN_201280_1</name>
</gene>
<dbReference type="Proteomes" id="UP000499080">
    <property type="component" value="Unassembled WGS sequence"/>
</dbReference>